<gene>
    <name evidence="3" type="ORF">G3I39_20020</name>
</gene>
<feature type="transmembrane region" description="Helical" evidence="2">
    <location>
        <begin position="161"/>
        <end position="180"/>
    </location>
</feature>
<feature type="transmembrane region" description="Helical" evidence="2">
    <location>
        <begin position="131"/>
        <end position="154"/>
    </location>
</feature>
<organism evidence="3 4">
    <name type="scientific">Streptomyces microflavus</name>
    <name type="common">Streptomyces lipmanii</name>
    <dbReference type="NCBI Taxonomy" id="1919"/>
    <lineage>
        <taxon>Bacteria</taxon>
        <taxon>Bacillati</taxon>
        <taxon>Actinomycetota</taxon>
        <taxon>Actinomycetes</taxon>
        <taxon>Kitasatosporales</taxon>
        <taxon>Streptomycetaceae</taxon>
        <taxon>Streptomyces</taxon>
    </lineage>
</organism>
<dbReference type="EMBL" id="JAAGME010000844">
    <property type="protein sequence ID" value="NEB69320.1"/>
    <property type="molecule type" value="Genomic_DNA"/>
</dbReference>
<evidence type="ECO:0000256" key="2">
    <source>
        <dbReference type="SAM" id="Phobius"/>
    </source>
</evidence>
<protein>
    <submittedName>
        <fullName evidence="3">Tape-measure protein</fullName>
    </submittedName>
</protein>
<name>A0A6N9V940_STRMI</name>
<dbReference type="RefSeq" id="WP_164357758.1">
    <property type="nucleotide sequence ID" value="NZ_JAAGME010000844.1"/>
</dbReference>
<keyword evidence="2" id="KW-0812">Transmembrane</keyword>
<feature type="region of interest" description="Disordered" evidence="1">
    <location>
        <begin position="72"/>
        <end position="91"/>
    </location>
</feature>
<evidence type="ECO:0000313" key="3">
    <source>
        <dbReference type="EMBL" id="NEB69320.1"/>
    </source>
</evidence>
<sequence>MSAALVTRPNVLLVELKSLNRTLTSFRGPLQPITRALRNHASAPVRAATALGGLRSGATSAATQLQQIRARADGAGRSMTKTGRTAATAGSGIRSAGSRAKSVGAALGSLAADAISFDSVVGLLGPAVGPLVQTMTALGGALAVASVAVTAVNVAMRANPLGFVLGLVVPLIAAIITYAVNTETGRRLMKQVFDHVLKTFREILKYLGPVVRAYGSAVGACFQAVGIIVTSAVQLVGSVVSGDLGKARGAISRATEALSSLVRRPWNAFRSAVRPTLDWITGKIPGMFVRVRDTTSNTLHGMGDLMSTGLQTLAGVITGPVKGLIAFANWVIDGLNSLSGEFLGKKFGIKLAKIPQLAEGGVVDPSRTASAVRPLSALDRLRPAEPSYRGSPATHPTERGRLHTYHEPEGRSALAVADDLLFLHRTAA</sequence>
<dbReference type="Proteomes" id="UP000471648">
    <property type="component" value="Unassembled WGS sequence"/>
</dbReference>
<proteinExistence type="predicted"/>
<reference evidence="3 4" key="1">
    <citation type="submission" date="2020-01" db="EMBL/GenBank/DDBJ databases">
        <title>Insect and environment-associated Actinomycetes.</title>
        <authorList>
            <person name="Currrie C."/>
            <person name="Chevrette M."/>
            <person name="Carlson C."/>
            <person name="Stubbendieck R."/>
            <person name="Wendt-Pienkowski E."/>
        </authorList>
    </citation>
    <scope>NUCLEOTIDE SEQUENCE [LARGE SCALE GENOMIC DNA]</scope>
    <source>
        <strain evidence="3 4">SID14438</strain>
    </source>
</reference>
<accession>A0A6N9V940</accession>
<evidence type="ECO:0000256" key="1">
    <source>
        <dbReference type="SAM" id="MobiDB-lite"/>
    </source>
</evidence>
<dbReference type="AlphaFoldDB" id="A0A6N9V940"/>
<evidence type="ECO:0000313" key="4">
    <source>
        <dbReference type="Proteomes" id="UP000471648"/>
    </source>
</evidence>
<keyword evidence="2" id="KW-1133">Transmembrane helix</keyword>
<keyword evidence="2" id="KW-0472">Membrane</keyword>
<comment type="caution">
    <text evidence="3">The sequence shown here is derived from an EMBL/GenBank/DDBJ whole genome shotgun (WGS) entry which is preliminary data.</text>
</comment>